<gene>
    <name evidence="3" type="ORF">GOZ95_26215</name>
</gene>
<evidence type="ECO:0000259" key="2">
    <source>
        <dbReference type="Pfam" id="PF07331"/>
    </source>
</evidence>
<dbReference type="InterPro" id="IPR009936">
    <property type="entry name" value="DUF1468"/>
</dbReference>
<feature type="transmembrane region" description="Helical" evidence="1">
    <location>
        <begin position="120"/>
        <end position="146"/>
    </location>
</feature>
<comment type="caution">
    <text evidence="3">The sequence shown here is derived from an EMBL/GenBank/DDBJ whole genome shotgun (WGS) entry which is preliminary data.</text>
</comment>
<proteinExistence type="predicted"/>
<name>A0AAE4WGW3_AGRVI</name>
<keyword evidence="1" id="KW-1133">Transmembrane helix</keyword>
<keyword evidence="1" id="KW-0472">Membrane</keyword>
<keyword evidence="1" id="KW-0812">Transmembrane</keyword>
<organism evidence="3 4">
    <name type="scientific">Agrobacterium vitis</name>
    <name type="common">Rhizobium vitis</name>
    <dbReference type="NCBI Taxonomy" id="373"/>
    <lineage>
        <taxon>Bacteria</taxon>
        <taxon>Pseudomonadati</taxon>
        <taxon>Pseudomonadota</taxon>
        <taxon>Alphaproteobacteria</taxon>
        <taxon>Hyphomicrobiales</taxon>
        <taxon>Rhizobiaceae</taxon>
        <taxon>Rhizobium/Agrobacterium group</taxon>
        <taxon>Agrobacterium</taxon>
    </lineage>
</organism>
<evidence type="ECO:0000313" key="3">
    <source>
        <dbReference type="EMBL" id="MUZ60927.1"/>
    </source>
</evidence>
<feature type="transmembrane region" description="Helical" evidence="1">
    <location>
        <begin position="44"/>
        <end position="65"/>
    </location>
</feature>
<evidence type="ECO:0000256" key="1">
    <source>
        <dbReference type="SAM" id="Phobius"/>
    </source>
</evidence>
<protein>
    <submittedName>
        <fullName evidence="3">Tripartite tricarboxylate transporter TctB family protein</fullName>
    </submittedName>
</protein>
<dbReference type="RefSeq" id="WP_156551556.1">
    <property type="nucleotide sequence ID" value="NZ_JABAEJ010000023.1"/>
</dbReference>
<dbReference type="AlphaFoldDB" id="A0AAE4WGW3"/>
<feature type="domain" description="DUF1468" evidence="2">
    <location>
        <begin position="14"/>
        <end position="147"/>
    </location>
</feature>
<evidence type="ECO:0000313" key="4">
    <source>
        <dbReference type="Proteomes" id="UP000436692"/>
    </source>
</evidence>
<feature type="transmembrane region" description="Helical" evidence="1">
    <location>
        <begin position="81"/>
        <end position="114"/>
    </location>
</feature>
<dbReference type="Proteomes" id="UP000436692">
    <property type="component" value="Unassembled WGS sequence"/>
</dbReference>
<feature type="transmembrane region" description="Helical" evidence="1">
    <location>
        <begin position="12"/>
        <end position="32"/>
    </location>
</feature>
<accession>A0AAE4WGW3</accession>
<dbReference type="EMBL" id="WPHM01000024">
    <property type="protein sequence ID" value="MUZ60927.1"/>
    <property type="molecule type" value="Genomic_DNA"/>
</dbReference>
<dbReference type="Pfam" id="PF07331">
    <property type="entry name" value="TctB"/>
    <property type="match status" value="1"/>
</dbReference>
<reference evidence="3 4" key="1">
    <citation type="submission" date="2019-12" db="EMBL/GenBank/DDBJ databases">
        <title>Whole-genome sequencing of Allorhizobium vitis.</title>
        <authorList>
            <person name="Gan H.M."/>
            <person name="Szegedi E."/>
            <person name="Burr T."/>
            <person name="Savka M.A."/>
        </authorList>
    </citation>
    <scope>NUCLEOTIDE SEQUENCE [LARGE SCALE GENOMIC DNA]</scope>
    <source>
        <strain evidence="3 4">CG989</strain>
    </source>
</reference>
<sequence>MTETETKRRRDIYAGGIFIAIAALFLLQGTAYEFGTAFQMGPGFFPVVLAGVLAIFGVITFIGGFRKAPEPAEGPVSWRALVLVCLALGIFGAGARVIGLVPVVLICTFMTAMASRKNSFIAAAVMSAVMAALCFVIFKVGLAVALPTFGPAFGR</sequence>